<comment type="caution">
    <text evidence="1">The sequence shown here is derived from an EMBL/GenBank/DDBJ whole genome shotgun (WGS) entry which is preliminary data.</text>
</comment>
<evidence type="ECO:0000313" key="2">
    <source>
        <dbReference type="Proteomes" id="UP001165080"/>
    </source>
</evidence>
<name>A0A9W6F4M3_9CHLO</name>
<evidence type="ECO:0000313" key="1">
    <source>
        <dbReference type="EMBL" id="GLC56353.1"/>
    </source>
</evidence>
<protein>
    <submittedName>
        <fullName evidence="1">Uncharacterized protein</fullName>
    </submittedName>
</protein>
<dbReference type="OrthoDB" id="10428513at2759"/>
<proteinExistence type="predicted"/>
<reference evidence="1 2" key="1">
    <citation type="journal article" date="2023" name="Commun. Biol.">
        <title>Reorganization of the ancestral sex-determining regions during the evolution of trioecy in Pleodorina starrii.</title>
        <authorList>
            <person name="Takahashi K."/>
            <person name="Suzuki S."/>
            <person name="Kawai-Toyooka H."/>
            <person name="Yamamoto K."/>
            <person name="Hamaji T."/>
            <person name="Ootsuki R."/>
            <person name="Yamaguchi H."/>
            <person name="Kawachi M."/>
            <person name="Higashiyama T."/>
            <person name="Nozaki H."/>
        </authorList>
    </citation>
    <scope>NUCLEOTIDE SEQUENCE [LARGE SCALE GENOMIC DNA]</scope>
    <source>
        <strain evidence="1 2">NIES-4479</strain>
    </source>
</reference>
<accession>A0A9W6F4M3</accession>
<keyword evidence="2" id="KW-1185">Reference proteome</keyword>
<organism evidence="1 2">
    <name type="scientific">Pleodorina starrii</name>
    <dbReference type="NCBI Taxonomy" id="330485"/>
    <lineage>
        <taxon>Eukaryota</taxon>
        <taxon>Viridiplantae</taxon>
        <taxon>Chlorophyta</taxon>
        <taxon>core chlorophytes</taxon>
        <taxon>Chlorophyceae</taxon>
        <taxon>CS clade</taxon>
        <taxon>Chlamydomonadales</taxon>
        <taxon>Volvocaceae</taxon>
        <taxon>Pleodorina</taxon>
    </lineage>
</organism>
<sequence length="321" mass="32675">MDVPTPVGSLDAWLPSSVAEPQASRSSPFTSNVTSKHSILWSSQPIPIPGLQSSVGARSAISPDSANCAGFGPNPGAQRRLLAELSGVSLKDATHILVPREGTVRRGRRLRAPPVCSPSTITGFGVTLGPRQHDTEPPAAEALSATSLPLPAAHQASPVSLTSLCRALSSPAEETGTLACPLRAPPAAVACDGGPTAAEAQQRPSTAAGLALPMSRSAPLGAASSVPAIKQRWERHDRSDCGSTIPCPPRGVNNFMKEGPAAGVVAEPAPARCGPLGRPAAAAAVPLLASCSAKRGLYEGTVRGGCVRNTWRYATCCTAAG</sequence>
<dbReference type="Proteomes" id="UP001165080">
    <property type="component" value="Unassembled WGS sequence"/>
</dbReference>
<gene>
    <name evidence="1" type="primary">PLEST008816</name>
    <name evidence="1" type="ORF">PLESTB_001095600</name>
</gene>
<dbReference type="EMBL" id="BRXU01000015">
    <property type="protein sequence ID" value="GLC56353.1"/>
    <property type="molecule type" value="Genomic_DNA"/>
</dbReference>
<dbReference type="AlphaFoldDB" id="A0A9W6F4M3"/>